<reference evidence="2 3" key="1">
    <citation type="submission" date="2017-04" db="EMBL/GenBank/DDBJ databases">
        <authorList>
            <person name="Afonso C.L."/>
            <person name="Miller P.J."/>
            <person name="Scott M.A."/>
            <person name="Spackman E."/>
            <person name="Goraichik I."/>
            <person name="Dimitrov K.M."/>
            <person name="Suarez D.L."/>
            <person name="Swayne D.E."/>
        </authorList>
    </citation>
    <scope>NUCLEOTIDE SEQUENCE [LARGE SCALE GENOMIC DNA]</scope>
    <source>
        <strain evidence="2 3">DSM 5090</strain>
    </source>
</reference>
<proteinExistence type="predicted"/>
<evidence type="ECO:0000313" key="2">
    <source>
        <dbReference type="EMBL" id="SMD09444.1"/>
    </source>
</evidence>
<evidence type="ECO:0000259" key="1">
    <source>
        <dbReference type="Pfam" id="PF01738"/>
    </source>
</evidence>
<accession>A0A1W2EIA8</accession>
<keyword evidence="2" id="KW-0378">Hydrolase</keyword>
<dbReference type="Gene3D" id="3.40.50.1820">
    <property type="entry name" value="alpha/beta hydrolase"/>
    <property type="match status" value="1"/>
</dbReference>
<dbReference type="PANTHER" id="PTHR46623">
    <property type="entry name" value="CARBOXYMETHYLENEBUTENOLIDASE-RELATED"/>
    <property type="match status" value="1"/>
</dbReference>
<evidence type="ECO:0000313" key="3">
    <source>
        <dbReference type="Proteomes" id="UP000192738"/>
    </source>
</evidence>
<dbReference type="AlphaFoldDB" id="A0A1W2EIA8"/>
<dbReference type="Pfam" id="PF01738">
    <property type="entry name" value="DLH"/>
    <property type="match status" value="1"/>
</dbReference>
<dbReference type="STRING" id="112901.SAMN04488500_12485"/>
<dbReference type="PANTHER" id="PTHR46623:SF6">
    <property type="entry name" value="ALPHA_BETA-HYDROLASES SUPERFAMILY PROTEIN"/>
    <property type="match status" value="1"/>
</dbReference>
<dbReference type="InterPro" id="IPR029058">
    <property type="entry name" value="AB_hydrolase_fold"/>
</dbReference>
<feature type="domain" description="Dienelactone hydrolase" evidence="1">
    <location>
        <begin position="9"/>
        <end position="196"/>
    </location>
</feature>
<gene>
    <name evidence="2" type="ORF">SAMN04488500_12485</name>
</gene>
<sequence length="210" mass="24024">MLIHDNKSDIVIVVLHEIYGVNNHIVSTCKQLSKYKVDVIAPNLLNDKEPFNYEQEEMAYSYFMNNIGFATATNQVKEVLYHARNNYKEVYVLGYSIGATLAWLCSETGLCDLIIGFYGSRIRSYLFIEPKCPCLLFFPTSEQSFNVDDLILDLSHVENVHIKKLDGHHGFADPFSRNYNKQSSIKACAEIKSFVKNRESHLISTLQPQC</sequence>
<dbReference type="GO" id="GO:0016787">
    <property type="term" value="F:hydrolase activity"/>
    <property type="evidence" value="ECO:0007669"/>
    <property type="project" value="UniProtKB-KW"/>
</dbReference>
<dbReference type="EMBL" id="FWXI01000024">
    <property type="protein sequence ID" value="SMD09444.1"/>
    <property type="molecule type" value="Genomic_DNA"/>
</dbReference>
<dbReference type="OrthoDB" id="115291at2"/>
<keyword evidence="3" id="KW-1185">Reference proteome</keyword>
<protein>
    <submittedName>
        <fullName evidence="2">Dienelactone hydrolase</fullName>
    </submittedName>
</protein>
<dbReference type="SUPFAM" id="SSF53474">
    <property type="entry name" value="alpha/beta-Hydrolases"/>
    <property type="match status" value="1"/>
</dbReference>
<dbReference type="Proteomes" id="UP000192738">
    <property type="component" value="Unassembled WGS sequence"/>
</dbReference>
<organism evidence="2 3">
    <name type="scientific">Sporomusa malonica</name>
    <dbReference type="NCBI Taxonomy" id="112901"/>
    <lineage>
        <taxon>Bacteria</taxon>
        <taxon>Bacillati</taxon>
        <taxon>Bacillota</taxon>
        <taxon>Negativicutes</taxon>
        <taxon>Selenomonadales</taxon>
        <taxon>Sporomusaceae</taxon>
        <taxon>Sporomusa</taxon>
    </lineage>
</organism>
<dbReference type="RefSeq" id="WP_084577904.1">
    <property type="nucleotide sequence ID" value="NZ_CP155572.1"/>
</dbReference>
<dbReference type="InterPro" id="IPR051049">
    <property type="entry name" value="Dienelactone_hydrolase-like"/>
</dbReference>
<dbReference type="InterPro" id="IPR002925">
    <property type="entry name" value="Dienelactn_hydro"/>
</dbReference>
<name>A0A1W2EIA8_9FIRM</name>